<feature type="transmembrane region" description="Helical" evidence="3">
    <location>
        <begin position="195"/>
        <end position="216"/>
    </location>
</feature>
<feature type="transmembrane region" description="Helical" evidence="3">
    <location>
        <begin position="165"/>
        <end position="183"/>
    </location>
</feature>
<dbReference type="PROSITE" id="PS00379">
    <property type="entry name" value="CDP_ALCOHOL_P_TRANSF"/>
    <property type="match status" value="1"/>
</dbReference>
<keyword evidence="3" id="KW-1133">Transmembrane helix</keyword>
<sequence>MNLSERLTDAEKRIRDNAVKPLLALLPDWVHPNHITGTRLILVSSALILYLFNKSLAPQFWILTAAILTDFIDGPLARLRSQCSRKGAYLDQIADWCLGIWTGVLALLTGLLPAIVIVLMVTPQIGVLVTDRIRVARLSTDDGRERALAIAMGAANFRSTTIERLQFVTVLLGFMLIVLSKMTDRAIWHRIGLGSLYIEIVLVWLFLFQGIANVIAKR</sequence>
<gene>
    <name evidence="4" type="ORF">XD66_1268</name>
</gene>
<dbReference type="GO" id="GO:0016780">
    <property type="term" value="F:phosphotransferase activity, for other substituted phosphate groups"/>
    <property type="evidence" value="ECO:0007669"/>
    <property type="project" value="InterPro"/>
</dbReference>
<name>A0A124FK38_9THEO</name>
<feature type="transmembrane region" description="Helical" evidence="3">
    <location>
        <begin position="35"/>
        <end position="53"/>
    </location>
</feature>
<reference evidence="5" key="1">
    <citation type="journal article" date="2015" name="MBio">
        <title>Genome-Resolved Metagenomic Analysis Reveals Roles for Candidate Phyla and Other Microbial Community Members in Biogeochemical Transformations in Oil Reservoirs.</title>
        <authorList>
            <person name="Hu P."/>
            <person name="Tom L."/>
            <person name="Singh A."/>
            <person name="Thomas B.C."/>
            <person name="Baker B.J."/>
            <person name="Piceno Y.M."/>
            <person name="Andersen G.L."/>
            <person name="Banfield J.F."/>
        </authorList>
    </citation>
    <scope>NUCLEOTIDE SEQUENCE [LARGE SCALE GENOMIC DNA]</scope>
</reference>
<accession>A0A124FK38</accession>
<protein>
    <submittedName>
        <fullName evidence="4">Putative CDP-alcohol phosphatidyltransferase</fullName>
    </submittedName>
</protein>
<evidence type="ECO:0000256" key="3">
    <source>
        <dbReference type="SAM" id="Phobius"/>
    </source>
</evidence>
<feature type="transmembrane region" description="Helical" evidence="3">
    <location>
        <begin position="98"/>
        <end position="122"/>
    </location>
</feature>
<comment type="similarity">
    <text evidence="2">Belongs to the CDP-alcohol phosphatidyltransferase class-I family.</text>
</comment>
<evidence type="ECO:0000256" key="1">
    <source>
        <dbReference type="ARBA" id="ARBA00022679"/>
    </source>
</evidence>
<proteinExistence type="inferred from homology"/>
<keyword evidence="3" id="KW-0472">Membrane</keyword>
<dbReference type="InterPro" id="IPR043130">
    <property type="entry name" value="CDP-OH_PTrfase_TM_dom"/>
</dbReference>
<dbReference type="Pfam" id="PF01066">
    <property type="entry name" value="CDP-OH_P_transf"/>
    <property type="match status" value="1"/>
</dbReference>
<evidence type="ECO:0000313" key="4">
    <source>
        <dbReference type="EMBL" id="KUK36024.1"/>
    </source>
</evidence>
<dbReference type="InterPro" id="IPR048254">
    <property type="entry name" value="CDP_ALCOHOL_P_TRANSF_CS"/>
</dbReference>
<evidence type="ECO:0000256" key="2">
    <source>
        <dbReference type="RuleBase" id="RU003750"/>
    </source>
</evidence>
<dbReference type="GO" id="GO:0016020">
    <property type="term" value="C:membrane"/>
    <property type="evidence" value="ECO:0007669"/>
    <property type="project" value="InterPro"/>
</dbReference>
<dbReference type="EMBL" id="LGFO01000185">
    <property type="protein sequence ID" value="KUK36024.1"/>
    <property type="molecule type" value="Genomic_DNA"/>
</dbReference>
<evidence type="ECO:0000313" key="5">
    <source>
        <dbReference type="Proteomes" id="UP000053326"/>
    </source>
</evidence>
<keyword evidence="1 2" id="KW-0808">Transferase</keyword>
<dbReference type="Proteomes" id="UP000053326">
    <property type="component" value="Unassembled WGS sequence"/>
</dbReference>
<dbReference type="InterPro" id="IPR000462">
    <property type="entry name" value="CDP-OH_P_trans"/>
</dbReference>
<comment type="caution">
    <text evidence="4">The sequence shown here is derived from an EMBL/GenBank/DDBJ whole genome shotgun (WGS) entry which is preliminary data.</text>
</comment>
<dbReference type="GO" id="GO:0008654">
    <property type="term" value="P:phospholipid biosynthetic process"/>
    <property type="evidence" value="ECO:0007669"/>
    <property type="project" value="InterPro"/>
</dbReference>
<keyword evidence="3" id="KW-0812">Transmembrane</keyword>
<organism evidence="4 5">
    <name type="scientific">Thermacetogenium phaeum</name>
    <dbReference type="NCBI Taxonomy" id="85874"/>
    <lineage>
        <taxon>Bacteria</taxon>
        <taxon>Bacillati</taxon>
        <taxon>Bacillota</taxon>
        <taxon>Clostridia</taxon>
        <taxon>Thermoanaerobacterales</taxon>
        <taxon>Thermoanaerobacteraceae</taxon>
        <taxon>Thermacetogenium</taxon>
    </lineage>
</organism>
<dbReference type="AlphaFoldDB" id="A0A124FK38"/>
<dbReference type="Gene3D" id="1.20.120.1760">
    <property type="match status" value="1"/>
</dbReference>